<dbReference type="EMBL" id="UINC01158675">
    <property type="protein sequence ID" value="SVD56336.1"/>
    <property type="molecule type" value="Genomic_DNA"/>
</dbReference>
<protein>
    <recommendedName>
        <fullName evidence="1">6-phosphogluconate dehydrogenase NADP-binding domain-containing protein</fullName>
    </recommendedName>
</protein>
<reference evidence="2" key="1">
    <citation type="submission" date="2018-05" db="EMBL/GenBank/DDBJ databases">
        <authorList>
            <person name="Lanie J.A."/>
            <person name="Ng W.-L."/>
            <person name="Kazmierczak K.M."/>
            <person name="Andrzejewski T.M."/>
            <person name="Davidsen T.M."/>
            <person name="Wayne K.J."/>
            <person name="Tettelin H."/>
            <person name="Glass J.I."/>
            <person name="Rusch D."/>
            <person name="Podicherti R."/>
            <person name="Tsui H.-C.T."/>
            <person name="Winkler M.E."/>
        </authorList>
    </citation>
    <scope>NUCLEOTIDE SEQUENCE</scope>
</reference>
<dbReference type="GO" id="GO:0050661">
    <property type="term" value="F:NADP binding"/>
    <property type="evidence" value="ECO:0007669"/>
    <property type="project" value="InterPro"/>
</dbReference>
<evidence type="ECO:0000313" key="2">
    <source>
        <dbReference type="EMBL" id="SVD56336.1"/>
    </source>
</evidence>
<evidence type="ECO:0000259" key="1">
    <source>
        <dbReference type="Pfam" id="PF03446"/>
    </source>
</evidence>
<sequence length="27" mass="3025">MDELNIGFIGLGNMGQHMCLALIQKNY</sequence>
<dbReference type="InterPro" id="IPR036291">
    <property type="entry name" value="NAD(P)-bd_dom_sf"/>
</dbReference>
<feature type="non-terminal residue" evidence="2">
    <location>
        <position position="27"/>
    </location>
</feature>
<dbReference type="InterPro" id="IPR006115">
    <property type="entry name" value="6PGDH_NADP-bd"/>
</dbReference>
<dbReference type="AlphaFoldDB" id="A0A382WBU3"/>
<dbReference type="SUPFAM" id="SSF51735">
    <property type="entry name" value="NAD(P)-binding Rossmann-fold domains"/>
    <property type="match status" value="1"/>
</dbReference>
<proteinExistence type="predicted"/>
<organism evidence="2">
    <name type="scientific">marine metagenome</name>
    <dbReference type="NCBI Taxonomy" id="408172"/>
    <lineage>
        <taxon>unclassified sequences</taxon>
        <taxon>metagenomes</taxon>
        <taxon>ecological metagenomes</taxon>
    </lineage>
</organism>
<feature type="domain" description="6-phosphogluconate dehydrogenase NADP-binding" evidence="1">
    <location>
        <begin position="5"/>
        <end position="27"/>
    </location>
</feature>
<dbReference type="Gene3D" id="3.40.50.720">
    <property type="entry name" value="NAD(P)-binding Rossmann-like Domain"/>
    <property type="match status" value="1"/>
</dbReference>
<accession>A0A382WBU3</accession>
<name>A0A382WBU3_9ZZZZ</name>
<dbReference type="Pfam" id="PF03446">
    <property type="entry name" value="NAD_binding_2"/>
    <property type="match status" value="1"/>
</dbReference>
<gene>
    <name evidence="2" type="ORF">METZ01_LOCUS409190</name>
</gene>